<feature type="compositionally biased region" description="Basic and acidic residues" evidence="1">
    <location>
        <begin position="39"/>
        <end position="50"/>
    </location>
</feature>
<feature type="compositionally biased region" description="Basic and acidic residues" evidence="1">
    <location>
        <begin position="130"/>
        <end position="146"/>
    </location>
</feature>
<gene>
    <name evidence="2" type="ORF">P7K49_020962</name>
</gene>
<evidence type="ECO:0000313" key="2">
    <source>
        <dbReference type="EMBL" id="KAK2099614.1"/>
    </source>
</evidence>
<sequence length="162" mass="16889">TICLGQSQPLPPPHPSERATKGHSGVGREVNPSAASSLHLEEGHAGHPRESGSYSYLVGSKPAASPPGRALELGVEFRGGTRSRAKPGGCDPRLPRPHPPGQEPQVSKEPPLPQQPALRARCGAVWGGRGPERPEPTGKEAGERNEPPPPAPPSSKPAAHQL</sequence>
<organism evidence="2 3">
    <name type="scientific">Saguinus oedipus</name>
    <name type="common">Cotton-top tamarin</name>
    <name type="synonym">Oedipomidas oedipus</name>
    <dbReference type="NCBI Taxonomy" id="9490"/>
    <lineage>
        <taxon>Eukaryota</taxon>
        <taxon>Metazoa</taxon>
        <taxon>Chordata</taxon>
        <taxon>Craniata</taxon>
        <taxon>Vertebrata</taxon>
        <taxon>Euteleostomi</taxon>
        <taxon>Mammalia</taxon>
        <taxon>Eutheria</taxon>
        <taxon>Euarchontoglires</taxon>
        <taxon>Primates</taxon>
        <taxon>Haplorrhini</taxon>
        <taxon>Platyrrhini</taxon>
        <taxon>Cebidae</taxon>
        <taxon>Callitrichinae</taxon>
        <taxon>Saguinus</taxon>
    </lineage>
</organism>
<dbReference type="Proteomes" id="UP001266305">
    <property type="component" value="Unassembled WGS sequence"/>
</dbReference>
<dbReference type="EMBL" id="JASSZA010000010">
    <property type="protein sequence ID" value="KAK2099614.1"/>
    <property type="molecule type" value="Genomic_DNA"/>
</dbReference>
<evidence type="ECO:0000313" key="3">
    <source>
        <dbReference type="Proteomes" id="UP001266305"/>
    </source>
</evidence>
<accession>A0ABQ9UR96</accession>
<comment type="caution">
    <text evidence="2">The sequence shown here is derived from an EMBL/GenBank/DDBJ whole genome shotgun (WGS) entry which is preliminary data.</text>
</comment>
<evidence type="ECO:0000256" key="1">
    <source>
        <dbReference type="SAM" id="MobiDB-lite"/>
    </source>
</evidence>
<feature type="region of interest" description="Disordered" evidence="1">
    <location>
        <begin position="1"/>
        <end position="162"/>
    </location>
</feature>
<protein>
    <submittedName>
        <fullName evidence="2">Uncharacterized protein</fullName>
    </submittedName>
</protein>
<proteinExistence type="predicted"/>
<reference evidence="2 3" key="1">
    <citation type="submission" date="2023-05" db="EMBL/GenBank/DDBJ databases">
        <title>B98-5 Cell Line De Novo Hybrid Assembly: An Optical Mapping Approach.</title>
        <authorList>
            <person name="Kananen K."/>
            <person name="Auerbach J.A."/>
            <person name="Kautto E."/>
            <person name="Blachly J.S."/>
        </authorList>
    </citation>
    <scope>NUCLEOTIDE SEQUENCE [LARGE SCALE GENOMIC DNA]</scope>
    <source>
        <strain evidence="2">B95-8</strain>
        <tissue evidence="2">Cell line</tissue>
    </source>
</reference>
<name>A0ABQ9UR96_SAGOE</name>
<keyword evidence="3" id="KW-1185">Reference proteome</keyword>
<feature type="non-terminal residue" evidence="2">
    <location>
        <position position="1"/>
    </location>
</feature>